<proteinExistence type="predicted"/>
<name>A0ACC2UMD8_9FUNG</name>
<dbReference type="EMBL" id="QTSX02000135">
    <property type="protein sequence ID" value="KAJ9088270.1"/>
    <property type="molecule type" value="Genomic_DNA"/>
</dbReference>
<protein>
    <submittedName>
        <fullName evidence="1">Metaxin-2</fullName>
    </submittedName>
</protein>
<evidence type="ECO:0000313" key="1">
    <source>
        <dbReference type="EMBL" id="KAJ9088270.1"/>
    </source>
</evidence>
<dbReference type="Proteomes" id="UP001165960">
    <property type="component" value="Unassembled WGS sequence"/>
</dbReference>
<sequence length="320" mass="36242">MATSSENPAIPSEKRNATARVTTLCEWSRCSLATIRDCIRFVRSNIPDIEYEKATAPETKTKYTLFVYPSASGLQSSRNLKKFKSLPSHFPESLLYQTLALESPLRDEIEIKFTTNFYQSPTKSIPFLLTPDGRPLVGTQLTNLLIHGSETKKDEEPDLDLQTQAFIHMAENALGDALLYFYFFDQEYFSTTTRPLLGADLPWPVLFLEGSNVRNEVQKTLESRHSFLDPESISNAASDALKIFEMQLNHPEEVGEQDKPKENIFFNGNSSPAILDFTVFAYFYLISNVFGKEHSLTKLALGFPNLKTHSAAILERTYKK</sequence>
<reference evidence="1" key="1">
    <citation type="submission" date="2022-04" db="EMBL/GenBank/DDBJ databases">
        <title>Genome of the entomopathogenic fungus Entomophthora muscae.</title>
        <authorList>
            <person name="Elya C."/>
            <person name="Lovett B.R."/>
            <person name="Lee E."/>
            <person name="Macias A.M."/>
            <person name="Hajek A.E."/>
            <person name="De Bivort B.L."/>
            <person name="Kasson M.T."/>
            <person name="De Fine Licht H.H."/>
            <person name="Stajich J.E."/>
        </authorList>
    </citation>
    <scope>NUCLEOTIDE SEQUENCE</scope>
    <source>
        <strain evidence="1">Berkeley</strain>
    </source>
</reference>
<comment type="caution">
    <text evidence="1">The sequence shown here is derived from an EMBL/GenBank/DDBJ whole genome shotgun (WGS) entry which is preliminary data.</text>
</comment>
<evidence type="ECO:0000313" key="2">
    <source>
        <dbReference type="Proteomes" id="UP001165960"/>
    </source>
</evidence>
<accession>A0ACC2UMD8</accession>
<gene>
    <name evidence="1" type="primary">MTX2_3</name>
    <name evidence="1" type="ORF">DSO57_1024737</name>
</gene>
<keyword evidence="2" id="KW-1185">Reference proteome</keyword>
<organism evidence="1 2">
    <name type="scientific">Entomophthora muscae</name>
    <dbReference type="NCBI Taxonomy" id="34485"/>
    <lineage>
        <taxon>Eukaryota</taxon>
        <taxon>Fungi</taxon>
        <taxon>Fungi incertae sedis</taxon>
        <taxon>Zoopagomycota</taxon>
        <taxon>Entomophthoromycotina</taxon>
        <taxon>Entomophthoromycetes</taxon>
        <taxon>Entomophthorales</taxon>
        <taxon>Entomophthoraceae</taxon>
        <taxon>Entomophthora</taxon>
    </lineage>
</organism>